<gene>
    <name evidence="6" type="ORF">CFK39_15955</name>
</gene>
<dbReference type="CDD" id="cd07377">
    <property type="entry name" value="WHTH_GntR"/>
    <property type="match status" value="1"/>
</dbReference>
<evidence type="ECO:0000256" key="1">
    <source>
        <dbReference type="ARBA" id="ARBA00023015"/>
    </source>
</evidence>
<dbReference type="GO" id="GO:0045892">
    <property type="term" value="P:negative regulation of DNA-templated transcription"/>
    <property type="evidence" value="ECO:0007669"/>
    <property type="project" value="TreeGrafter"/>
</dbReference>
<reference evidence="6 7" key="1">
    <citation type="submission" date="2017-07" db="EMBL/GenBank/DDBJ databases">
        <title>Brachybacterium sp. VR2415.</title>
        <authorList>
            <person name="Tak E.J."/>
            <person name="Bae J.-W."/>
        </authorList>
    </citation>
    <scope>NUCLEOTIDE SEQUENCE [LARGE SCALE GENOMIC DNA]</scope>
    <source>
        <strain evidence="6 7">VR2415</strain>
        <plasmid evidence="6 7">unnamed2</plasmid>
    </source>
</reference>
<keyword evidence="6" id="KW-0614">Plasmid</keyword>
<dbReference type="InterPro" id="IPR000524">
    <property type="entry name" value="Tscrpt_reg_HTH_GntR"/>
</dbReference>
<dbReference type="PROSITE" id="PS50949">
    <property type="entry name" value="HTH_GNTR"/>
    <property type="match status" value="1"/>
</dbReference>
<evidence type="ECO:0000256" key="3">
    <source>
        <dbReference type="ARBA" id="ARBA00023163"/>
    </source>
</evidence>
<dbReference type="AlphaFoldDB" id="A0A220UHC9"/>
<keyword evidence="3" id="KW-0804">Transcription</keyword>
<feature type="domain" description="HTH gntR-type" evidence="5">
    <location>
        <begin position="40"/>
        <end position="109"/>
    </location>
</feature>
<dbReference type="SMART" id="SM00345">
    <property type="entry name" value="HTH_GNTR"/>
    <property type="match status" value="1"/>
</dbReference>
<evidence type="ECO:0000313" key="6">
    <source>
        <dbReference type="EMBL" id="ASK67341.1"/>
    </source>
</evidence>
<evidence type="ECO:0000259" key="5">
    <source>
        <dbReference type="PROSITE" id="PS50949"/>
    </source>
</evidence>
<protein>
    <recommendedName>
        <fullName evidence="5">HTH gntR-type domain-containing protein</fullName>
    </recommendedName>
</protein>
<dbReference type="GO" id="GO:0003677">
    <property type="term" value="F:DNA binding"/>
    <property type="evidence" value="ECO:0007669"/>
    <property type="project" value="UniProtKB-KW"/>
</dbReference>
<dbReference type="InterPro" id="IPR036388">
    <property type="entry name" value="WH-like_DNA-bd_sf"/>
</dbReference>
<dbReference type="InterPro" id="IPR036390">
    <property type="entry name" value="WH_DNA-bd_sf"/>
</dbReference>
<dbReference type="Proteomes" id="UP000198398">
    <property type="component" value="Plasmid unnamed2"/>
</dbReference>
<organism evidence="6 7">
    <name type="scientific">Brachybacterium avium</name>
    <dbReference type="NCBI Taxonomy" id="2017485"/>
    <lineage>
        <taxon>Bacteria</taxon>
        <taxon>Bacillati</taxon>
        <taxon>Actinomycetota</taxon>
        <taxon>Actinomycetes</taxon>
        <taxon>Micrococcales</taxon>
        <taxon>Dermabacteraceae</taxon>
        <taxon>Brachybacterium</taxon>
    </lineage>
</organism>
<accession>A0A220UHC9</accession>
<dbReference type="InterPro" id="IPR050679">
    <property type="entry name" value="Bact_HTH_transcr_reg"/>
</dbReference>
<dbReference type="EMBL" id="CP022318">
    <property type="protein sequence ID" value="ASK67341.1"/>
    <property type="molecule type" value="Genomic_DNA"/>
</dbReference>
<dbReference type="PANTHER" id="PTHR44846">
    <property type="entry name" value="MANNOSYL-D-GLYCERATE TRANSPORT/METABOLISM SYSTEM REPRESSOR MNGR-RELATED"/>
    <property type="match status" value="1"/>
</dbReference>
<evidence type="ECO:0000256" key="4">
    <source>
        <dbReference type="SAM" id="MobiDB-lite"/>
    </source>
</evidence>
<keyword evidence="7" id="KW-1185">Reference proteome</keyword>
<feature type="region of interest" description="Disordered" evidence="4">
    <location>
        <begin position="205"/>
        <end position="224"/>
    </location>
</feature>
<keyword evidence="1" id="KW-0805">Transcription regulation</keyword>
<dbReference type="GO" id="GO:0003700">
    <property type="term" value="F:DNA-binding transcription factor activity"/>
    <property type="evidence" value="ECO:0007669"/>
    <property type="project" value="InterPro"/>
</dbReference>
<evidence type="ECO:0000256" key="2">
    <source>
        <dbReference type="ARBA" id="ARBA00023125"/>
    </source>
</evidence>
<proteinExistence type="predicted"/>
<sequence>MFFDLVATPQSSHRSASTRRPIDDRLSLPLPICHAVCMSTYQYEAIYDALRARIEAGEFAVGDRLPSISALQDEYDVPSLGTVRAAQQMLVEDGMIRTEQGRGAFVTSAESARVIDPDDALDDAIAQIRRAQAALARQQVRRVTFDLDGGDDTYFVLTDALTEWAERVESDAESVAVLDAEERRRWAGHARNLVEMIEEALERTIEPKRSGPAPESKQESAVEQTIDFIMGTLENPGQK</sequence>
<geneLocation type="plasmid" evidence="6 7">
    <name>unnamed2</name>
</geneLocation>
<dbReference type="PANTHER" id="PTHR44846:SF1">
    <property type="entry name" value="MANNOSYL-D-GLYCERATE TRANSPORT_METABOLISM SYSTEM REPRESSOR MNGR-RELATED"/>
    <property type="match status" value="1"/>
</dbReference>
<dbReference type="SUPFAM" id="SSF46785">
    <property type="entry name" value="Winged helix' DNA-binding domain"/>
    <property type="match status" value="1"/>
</dbReference>
<keyword evidence="2" id="KW-0238">DNA-binding</keyword>
<dbReference type="Pfam" id="PF00392">
    <property type="entry name" value="GntR"/>
    <property type="match status" value="1"/>
</dbReference>
<dbReference type="KEGG" id="brv:CFK39_15955"/>
<dbReference type="Gene3D" id="1.10.10.10">
    <property type="entry name" value="Winged helix-like DNA-binding domain superfamily/Winged helix DNA-binding domain"/>
    <property type="match status" value="1"/>
</dbReference>
<evidence type="ECO:0000313" key="7">
    <source>
        <dbReference type="Proteomes" id="UP000198398"/>
    </source>
</evidence>
<name>A0A220UHC9_9MICO</name>